<dbReference type="PANTHER" id="PTHR36849">
    <property type="entry name" value="CYTOPLASMIC PROTEIN-RELATED"/>
    <property type="match status" value="1"/>
</dbReference>
<dbReference type="AlphaFoldDB" id="A0A2I1INM4"/>
<name>A0A2I1INM4_9ACTO</name>
<dbReference type="GeneID" id="35867591"/>
<organism evidence="1 2">
    <name type="scientific">Winkia neuii</name>
    <dbReference type="NCBI Taxonomy" id="33007"/>
    <lineage>
        <taxon>Bacteria</taxon>
        <taxon>Bacillati</taxon>
        <taxon>Actinomycetota</taxon>
        <taxon>Actinomycetes</taxon>
        <taxon>Actinomycetales</taxon>
        <taxon>Actinomycetaceae</taxon>
        <taxon>Winkia</taxon>
    </lineage>
</organism>
<dbReference type="RefSeq" id="WP_024331062.1">
    <property type="nucleotide sequence ID" value="NZ_JASOXK010000002.1"/>
</dbReference>
<dbReference type="PANTHER" id="PTHR36849:SF1">
    <property type="entry name" value="CYTOPLASMIC PROTEIN"/>
    <property type="match status" value="1"/>
</dbReference>
<comment type="caution">
    <text evidence="1">The sequence shown here is derived from an EMBL/GenBank/DDBJ whole genome shotgun (WGS) entry which is preliminary data.</text>
</comment>
<sequence>MAIQIKRVYDAPSSEDGYRVLVDRLWPRGIRKDALKMDWWAKQLTPSTALRKAWHSGLISDTDFRQNYLGELQGNPALKKLAKIAGEEPVTLLVATRDVANSHARVLLEAIRAV</sequence>
<keyword evidence="2" id="KW-1185">Reference proteome</keyword>
<dbReference type="STRING" id="33007.HMPREF3198_01524"/>
<gene>
    <name evidence="1" type="ORF">CYJ19_03505</name>
</gene>
<protein>
    <submittedName>
        <fullName evidence="1">DUF488 domain-containing protein</fullName>
    </submittedName>
</protein>
<dbReference type="Proteomes" id="UP000235122">
    <property type="component" value="Unassembled WGS sequence"/>
</dbReference>
<proteinExistence type="predicted"/>
<evidence type="ECO:0000313" key="2">
    <source>
        <dbReference type="Proteomes" id="UP000235122"/>
    </source>
</evidence>
<evidence type="ECO:0000313" key="1">
    <source>
        <dbReference type="EMBL" id="PKY72724.1"/>
    </source>
</evidence>
<dbReference type="EMBL" id="PKKO01000002">
    <property type="protein sequence ID" value="PKY72724.1"/>
    <property type="molecule type" value="Genomic_DNA"/>
</dbReference>
<dbReference type="Pfam" id="PF22752">
    <property type="entry name" value="DUF488-N3i"/>
    <property type="match status" value="1"/>
</dbReference>
<accession>A0A2I1INM4</accession>
<reference evidence="1 2" key="1">
    <citation type="submission" date="2017-12" db="EMBL/GenBank/DDBJ databases">
        <title>Phylogenetic diversity of female urinary microbiome.</title>
        <authorList>
            <person name="Thomas-White K."/>
            <person name="Wolfe A.J."/>
        </authorList>
    </citation>
    <scope>NUCLEOTIDE SEQUENCE [LARGE SCALE GENOMIC DNA]</scope>
    <source>
        <strain evidence="1 2">UMB0402</strain>
    </source>
</reference>
<dbReference type="InterPro" id="IPR052552">
    <property type="entry name" value="YeaO-like"/>
</dbReference>